<organism evidence="1 2">
    <name type="scientific">Melia azedarach</name>
    <name type="common">Chinaberry tree</name>
    <dbReference type="NCBI Taxonomy" id="155640"/>
    <lineage>
        <taxon>Eukaryota</taxon>
        <taxon>Viridiplantae</taxon>
        <taxon>Streptophyta</taxon>
        <taxon>Embryophyta</taxon>
        <taxon>Tracheophyta</taxon>
        <taxon>Spermatophyta</taxon>
        <taxon>Magnoliopsida</taxon>
        <taxon>eudicotyledons</taxon>
        <taxon>Gunneridae</taxon>
        <taxon>Pentapetalae</taxon>
        <taxon>rosids</taxon>
        <taxon>malvids</taxon>
        <taxon>Sapindales</taxon>
        <taxon>Meliaceae</taxon>
        <taxon>Melia</taxon>
    </lineage>
</organism>
<gene>
    <name evidence="1" type="ORF">OWV82_013867</name>
</gene>
<evidence type="ECO:0000313" key="2">
    <source>
        <dbReference type="Proteomes" id="UP001164539"/>
    </source>
</evidence>
<name>A0ACC1XVZ7_MELAZ</name>
<accession>A0ACC1XVZ7</accession>
<comment type="caution">
    <text evidence="1">The sequence shown here is derived from an EMBL/GenBank/DDBJ whole genome shotgun (WGS) entry which is preliminary data.</text>
</comment>
<sequence length="487" mass="54351">MARAAFFFLFSLLVFNFLILMISAADIEIGVNWGNIASHPLPAKIIVQMLKDNNIKKVKLFDADAASVKALAHTGIEVMVAVPNGMLLDMATEYRNAKDWVKANVTEYVKDGSVKIKYVAVGNEPFLKSYNDSFTKDTYPALVHIQKAIDEAGFGKTVKATVPLNADVYESKSNLPSDGAFRSDVKGEIVKIIKLLRDHDAPFVVNIYPFLSLYDNPDFPIEFAFFEHGRSVQDGNLNYDNVLDANHDTLLWSLKKAGVPDLKIIIGEIGWPTDGHKAANSKSAQKFYDGLFKKLASKQGTPMRPKMEFDVYLFGFLDEDAKSIAPGKFERHWGIFRYDGQPKFPIDFSGRGHNKMPIGAKNVKYYDKRWCVFDKGVKDFSLVPPQFKKACDEGDCTAIADGASCSWLDNLTQISYAFNMYYQINKQDDDACDFDGLALVEKKNASVGNCLFPIQVDSSAVSWMKMKSPTAIVATIVNAVISFTWLM</sequence>
<reference evidence="1 2" key="1">
    <citation type="journal article" date="2023" name="Science">
        <title>Complex scaffold remodeling in plant triterpene biosynthesis.</title>
        <authorList>
            <person name="De La Pena R."/>
            <person name="Hodgson H."/>
            <person name="Liu J.C."/>
            <person name="Stephenson M.J."/>
            <person name="Martin A.C."/>
            <person name="Owen C."/>
            <person name="Harkess A."/>
            <person name="Leebens-Mack J."/>
            <person name="Jimenez L.E."/>
            <person name="Osbourn A."/>
            <person name="Sattely E.S."/>
        </authorList>
    </citation>
    <scope>NUCLEOTIDE SEQUENCE [LARGE SCALE GENOMIC DNA]</scope>
    <source>
        <strain evidence="2">cv. JPN11</strain>
        <tissue evidence="1">Leaf</tissue>
    </source>
</reference>
<dbReference type="Proteomes" id="UP001164539">
    <property type="component" value="Chromosome 7"/>
</dbReference>
<proteinExistence type="predicted"/>
<dbReference type="EMBL" id="CM051400">
    <property type="protein sequence ID" value="KAJ4715518.1"/>
    <property type="molecule type" value="Genomic_DNA"/>
</dbReference>
<protein>
    <submittedName>
        <fullName evidence="1">Glucan endo-1,3-beta-glucosidase</fullName>
    </submittedName>
</protein>
<evidence type="ECO:0000313" key="1">
    <source>
        <dbReference type="EMBL" id="KAJ4715518.1"/>
    </source>
</evidence>
<keyword evidence="2" id="KW-1185">Reference proteome</keyword>